<name>A0A371ISQ6_9FIRM</name>
<evidence type="ECO:0000256" key="4">
    <source>
        <dbReference type="ARBA" id="ARBA00022692"/>
    </source>
</evidence>
<accession>A0A371ISQ6</accession>
<evidence type="ECO:0000256" key="7">
    <source>
        <dbReference type="SAM" id="Phobius"/>
    </source>
</evidence>
<comment type="caution">
    <text evidence="8">The sequence shown here is derived from an EMBL/GenBank/DDBJ whole genome shotgun (WGS) entry which is preliminary data.</text>
</comment>
<evidence type="ECO:0000313" key="9">
    <source>
        <dbReference type="Proteomes" id="UP000243494"/>
    </source>
</evidence>
<evidence type="ECO:0000256" key="5">
    <source>
        <dbReference type="ARBA" id="ARBA00022989"/>
    </source>
</evidence>
<proteinExistence type="inferred from homology"/>
<evidence type="ECO:0000256" key="2">
    <source>
        <dbReference type="ARBA" id="ARBA00006386"/>
    </source>
</evidence>
<organism evidence="8 9">
    <name type="scientific">Romboutsia maritimum</name>
    <dbReference type="NCBI Taxonomy" id="2020948"/>
    <lineage>
        <taxon>Bacteria</taxon>
        <taxon>Bacillati</taxon>
        <taxon>Bacillota</taxon>
        <taxon>Clostridia</taxon>
        <taxon>Peptostreptococcales</taxon>
        <taxon>Peptostreptococcaceae</taxon>
        <taxon>Romboutsia</taxon>
    </lineage>
</organism>
<comment type="similarity">
    <text evidence="2">Belongs to the UPF0718 family.</text>
</comment>
<dbReference type="RefSeq" id="WP_095406450.1">
    <property type="nucleotide sequence ID" value="NZ_NOJZ02000011.1"/>
</dbReference>
<dbReference type="GO" id="GO:0005886">
    <property type="term" value="C:plasma membrane"/>
    <property type="evidence" value="ECO:0007669"/>
    <property type="project" value="UniProtKB-SubCell"/>
</dbReference>
<keyword evidence="9" id="KW-1185">Reference proteome</keyword>
<gene>
    <name evidence="8" type="ORF">CHF27_007800</name>
</gene>
<sequence>MGNLKFILNRYKYFLISLLVLFFIFLINKNLSIKVFKISKSSMFQMLAVLPPIMLLLGLMDVWVSRESMIKFMGENSGIMGIVLSILIASFAAGPMYAAFPFTAVLLKKGVKFSNVIIFMNAWCVVKLSTLLFEIGALGYKFTMIRLFIDIPGVIIMGYLVDYFVNKKNPTKFVLQDNK</sequence>
<keyword evidence="6 7" id="KW-0472">Membrane</keyword>
<feature type="transmembrane region" description="Helical" evidence="7">
    <location>
        <begin position="147"/>
        <end position="165"/>
    </location>
</feature>
<feature type="transmembrane region" description="Helical" evidence="7">
    <location>
        <begin position="118"/>
        <end position="140"/>
    </location>
</feature>
<keyword evidence="3" id="KW-1003">Cell membrane</keyword>
<dbReference type="OrthoDB" id="9798408at2"/>
<keyword evidence="5 7" id="KW-1133">Transmembrane helix</keyword>
<evidence type="ECO:0000256" key="6">
    <source>
        <dbReference type="ARBA" id="ARBA00023136"/>
    </source>
</evidence>
<evidence type="ECO:0000256" key="1">
    <source>
        <dbReference type="ARBA" id="ARBA00004651"/>
    </source>
</evidence>
<comment type="subcellular location">
    <subcellularLocation>
        <location evidence="1">Cell membrane</location>
        <topology evidence="1">Multi-pass membrane protein</topology>
    </subcellularLocation>
</comment>
<feature type="transmembrane region" description="Helical" evidence="7">
    <location>
        <begin position="43"/>
        <end position="64"/>
    </location>
</feature>
<evidence type="ECO:0000256" key="3">
    <source>
        <dbReference type="ARBA" id="ARBA00022475"/>
    </source>
</evidence>
<keyword evidence="4 7" id="KW-0812">Transmembrane</keyword>
<evidence type="ECO:0000313" key="8">
    <source>
        <dbReference type="EMBL" id="RDY23517.1"/>
    </source>
</evidence>
<protein>
    <submittedName>
        <fullName evidence="8">Permease</fullName>
    </submittedName>
</protein>
<dbReference type="EMBL" id="NOJZ02000011">
    <property type="protein sequence ID" value="RDY23517.1"/>
    <property type="molecule type" value="Genomic_DNA"/>
</dbReference>
<reference evidence="8 9" key="1">
    <citation type="journal article" date="2017" name="Genome Announc.">
        <title>Draft Genome Sequence of Romboutsia maritimum sp. nov. Strain CCRI-22766(T), Isolated from Coastal Estuarine Mud.</title>
        <authorList>
            <person name="Maheux A.F."/>
            <person name="Boudreau D.K."/>
            <person name="Berube E."/>
            <person name="Boissinot M."/>
            <person name="Raymond F."/>
            <person name="Brodeur S."/>
            <person name="Corbeil J."/>
            <person name="Brightwell G."/>
            <person name="Broda D."/>
            <person name="Omar R.F."/>
            <person name="Bergeron M.G."/>
        </authorList>
    </citation>
    <scope>NUCLEOTIDE SEQUENCE [LARGE SCALE GENOMIC DNA]</scope>
    <source>
        <strain evidence="8 9">CCRI-22766</strain>
    </source>
</reference>
<dbReference type="Proteomes" id="UP000243494">
    <property type="component" value="Unassembled WGS sequence"/>
</dbReference>
<dbReference type="Pfam" id="PF03773">
    <property type="entry name" value="ArsP_1"/>
    <property type="match status" value="1"/>
</dbReference>
<dbReference type="InterPro" id="IPR005524">
    <property type="entry name" value="DUF318"/>
</dbReference>
<dbReference type="AlphaFoldDB" id="A0A371ISQ6"/>
<feature type="transmembrane region" description="Helical" evidence="7">
    <location>
        <begin position="76"/>
        <end position="98"/>
    </location>
</feature>
<feature type="transmembrane region" description="Helical" evidence="7">
    <location>
        <begin position="12"/>
        <end position="31"/>
    </location>
</feature>